<dbReference type="InterPro" id="IPR050756">
    <property type="entry name" value="CSN3"/>
</dbReference>
<reference evidence="7" key="1">
    <citation type="journal article" date="2018" name="Nat. Microbiol.">
        <title>Leveraging single-cell genomics to expand the fungal tree of life.</title>
        <authorList>
            <person name="Ahrendt S.R."/>
            <person name="Quandt C.A."/>
            <person name="Ciobanu D."/>
            <person name="Clum A."/>
            <person name="Salamov A."/>
            <person name="Andreopoulos B."/>
            <person name="Cheng J.F."/>
            <person name="Woyke T."/>
            <person name="Pelin A."/>
            <person name="Henrissat B."/>
            <person name="Reynolds N.K."/>
            <person name="Benny G.L."/>
            <person name="Smith M.E."/>
            <person name="James T.Y."/>
            <person name="Grigoriev I.V."/>
        </authorList>
    </citation>
    <scope>NUCLEOTIDE SEQUENCE [LARGE SCALE GENOMIC DNA]</scope>
    <source>
        <strain evidence="7">RSA 1356</strain>
    </source>
</reference>
<dbReference type="GO" id="GO:0042176">
    <property type="term" value="P:regulation of protein catabolic process"/>
    <property type="evidence" value="ECO:0007669"/>
    <property type="project" value="InterPro"/>
</dbReference>
<dbReference type="InterPro" id="IPR000717">
    <property type="entry name" value="PCI_dom"/>
</dbReference>
<dbReference type="PROSITE" id="PS50250">
    <property type="entry name" value="PCI"/>
    <property type="match status" value="1"/>
</dbReference>
<dbReference type="InterPro" id="IPR057985">
    <property type="entry name" value="TPR_PSMD3_N"/>
</dbReference>
<evidence type="ECO:0000313" key="7">
    <source>
        <dbReference type="Proteomes" id="UP000271241"/>
    </source>
</evidence>
<evidence type="ECO:0000256" key="3">
    <source>
        <dbReference type="ARBA" id="ARBA00075103"/>
    </source>
</evidence>
<evidence type="ECO:0000256" key="2">
    <source>
        <dbReference type="ARBA" id="ARBA00022942"/>
    </source>
</evidence>
<dbReference type="PANTHER" id="PTHR10758:SF2">
    <property type="entry name" value="26S PROTEASOME NON-ATPASE REGULATORY SUBUNIT 3"/>
    <property type="match status" value="1"/>
</dbReference>
<feature type="region of interest" description="Disordered" evidence="4">
    <location>
        <begin position="459"/>
        <end position="497"/>
    </location>
</feature>
<dbReference type="SUPFAM" id="SSF46785">
    <property type="entry name" value="Winged helix' DNA-binding domain"/>
    <property type="match status" value="1"/>
</dbReference>
<keyword evidence="2 6" id="KW-0647">Proteasome</keyword>
<dbReference type="EMBL" id="KZ992715">
    <property type="protein sequence ID" value="RKP07469.1"/>
    <property type="molecule type" value="Genomic_DNA"/>
</dbReference>
<dbReference type="GO" id="GO:0030234">
    <property type="term" value="F:enzyme regulator activity"/>
    <property type="evidence" value="ECO:0007669"/>
    <property type="project" value="InterPro"/>
</dbReference>
<dbReference type="Pfam" id="PF25573">
    <property type="entry name" value="TPR_PSMD3_N"/>
    <property type="match status" value="1"/>
</dbReference>
<name>A0A4V1IWG4_9FUNG</name>
<dbReference type="Pfam" id="PF08375">
    <property type="entry name" value="Rpn3_C"/>
    <property type="match status" value="1"/>
</dbReference>
<dbReference type="STRING" id="78915.A0A4V1IWG4"/>
<dbReference type="Gene3D" id="1.25.40.570">
    <property type="match status" value="1"/>
</dbReference>
<protein>
    <recommendedName>
        <fullName evidence="3">26S proteasome regulatory subunit RPN3</fullName>
    </recommendedName>
</protein>
<evidence type="ECO:0000256" key="1">
    <source>
        <dbReference type="ARBA" id="ARBA00007912"/>
    </source>
</evidence>
<dbReference type="SMART" id="SM00088">
    <property type="entry name" value="PINT"/>
    <property type="match status" value="1"/>
</dbReference>
<dbReference type="Pfam" id="PF01399">
    <property type="entry name" value="PCI"/>
    <property type="match status" value="1"/>
</dbReference>
<dbReference type="AlphaFoldDB" id="A0A4V1IWG4"/>
<proteinExistence type="inferred from homology"/>
<evidence type="ECO:0000259" key="5">
    <source>
        <dbReference type="PROSITE" id="PS50250"/>
    </source>
</evidence>
<dbReference type="GO" id="GO:0008541">
    <property type="term" value="C:proteasome regulatory particle, lid subcomplex"/>
    <property type="evidence" value="ECO:0007669"/>
    <property type="project" value="TreeGrafter"/>
</dbReference>
<keyword evidence="7" id="KW-1185">Reference proteome</keyword>
<dbReference type="PANTHER" id="PTHR10758">
    <property type="entry name" value="26S PROTEASOME NON-ATPASE REGULATORY SUBUNIT 3/COP9 SIGNALOSOME COMPLEX SUBUNIT 3"/>
    <property type="match status" value="1"/>
</dbReference>
<sequence length="497" mass="57381">MLIVFFLAVDITQNFYLLQKAVATIEARFTTRVIRTLVSIRRRMDAEALTRAIQAYKPLGDEQTDKLLAYLKQSDAQTAPVPIQMLPLPEIDMYLSLLVLIWLIDQKKLEHAHELSQTLVDQIGLLNRRTLDQIAARIFFYYARVFELLERSAEIRPALLAAHRTANLRRDDELQATLINLLLRNYFQHKLYEQADHLVSKATFPESASNSQFARYLYYLGRIKALQLDYTESHKHLTMAIRKAPQHAAAAGFLQSVYKFSIIVQLLMGEIPERSIFRQPMLRKALIPYFHLTQAVRIGDLTQFQETLAKHADTFHADSTSTLILRQVLDGLLLRHNVIKTGVRMINLSYSRISLRDICLKLQLDSEEDAEYIVAKAIRDGVIDATIDHEHGYIQSKENADVYSTTEPQHAFDQRITFCLALHDESVKVRTRWRRFHAARAHLNRFFPLVLSNVQAMRYPNTERENEDEDKQDDLKSKEGTEPEDDIADLMGGLDDF</sequence>
<dbReference type="InterPro" id="IPR013586">
    <property type="entry name" value="PSMD3_C"/>
</dbReference>
<comment type="similarity">
    <text evidence="1">Belongs to the proteasome subunit S3 family.</text>
</comment>
<dbReference type="GO" id="GO:0006511">
    <property type="term" value="P:ubiquitin-dependent protein catabolic process"/>
    <property type="evidence" value="ECO:0007669"/>
    <property type="project" value="TreeGrafter"/>
</dbReference>
<feature type="domain" description="PCI" evidence="5">
    <location>
        <begin position="214"/>
        <end position="401"/>
    </location>
</feature>
<evidence type="ECO:0000256" key="4">
    <source>
        <dbReference type="SAM" id="MobiDB-lite"/>
    </source>
</evidence>
<dbReference type="OrthoDB" id="1713558at2759"/>
<dbReference type="Proteomes" id="UP000271241">
    <property type="component" value="Unassembled WGS sequence"/>
</dbReference>
<evidence type="ECO:0000313" key="6">
    <source>
        <dbReference type="EMBL" id="RKP07469.1"/>
    </source>
</evidence>
<dbReference type="InterPro" id="IPR036390">
    <property type="entry name" value="WH_DNA-bd_sf"/>
</dbReference>
<dbReference type="FunFam" id="1.25.40.570:FF:000009">
    <property type="entry name" value="26S proteasome non-ATPase regulatory subunit 3"/>
    <property type="match status" value="1"/>
</dbReference>
<organism evidence="6 7">
    <name type="scientific">Thamnocephalis sphaerospora</name>
    <dbReference type="NCBI Taxonomy" id="78915"/>
    <lineage>
        <taxon>Eukaryota</taxon>
        <taxon>Fungi</taxon>
        <taxon>Fungi incertae sedis</taxon>
        <taxon>Zoopagomycota</taxon>
        <taxon>Zoopagomycotina</taxon>
        <taxon>Zoopagomycetes</taxon>
        <taxon>Zoopagales</taxon>
        <taxon>Sigmoideomycetaceae</taxon>
        <taxon>Thamnocephalis</taxon>
    </lineage>
</organism>
<gene>
    <name evidence="6" type="ORF">THASP1DRAFT_16989</name>
</gene>
<dbReference type="SMART" id="SM00753">
    <property type="entry name" value="PAM"/>
    <property type="match status" value="1"/>
</dbReference>
<accession>A0A4V1IWG4</accession>